<gene>
    <name evidence="1" type="ORF">DC487_07955</name>
</gene>
<dbReference type="NCBIfam" id="NF046062">
    <property type="entry name" value="citrull_CtlX"/>
    <property type="match status" value="1"/>
</dbReference>
<dbReference type="PIRSF" id="PIRSF028188">
    <property type="entry name" value="Amdntrnsf_FN0238"/>
    <property type="match status" value="1"/>
</dbReference>
<dbReference type="Pfam" id="PF19420">
    <property type="entry name" value="DDAH_eukar"/>
    <property type="match status" value="1"/>
</dbReference>
<dbReference type="AlphaFoldDB" id="A0A2T8HKC9"/>
<keyword evidence="1" id="KW-0808">Transferase</keyword>
<keyword evidence="2" id="KW-1185">Reference proteome</keyword>
<reference evidence="1 2" key="1">
    <citation type="submission" date="2018-04" db="EMBL/GenBank/DDBJ databases">
        <title>Sphingobacterium cortibacter sp. nov.</title>
        <authorList>
            <person name="Li Y."/>
        </authorList>
    </citation>
    <scope>NUCLEOTIDE SEQUENCE [LARGE SCALE GENOMIC DNA]</scope>
    <source>
        <strain evidence="1 2">2c-3</strain>
    </source>
</reference>
<proteinExistence type="predicted"/>
<dbReference type="EMBL" id="QDKG01000002">
    <property type="protein sequence ID" value="PVH25855.1"/>
    <property type="molecule type" value="Genomic_DNA"/>
</dbReference>
<evidence type="ECO:0000313" key="1">
    <source>
        <dbReference type="EMBL" id="PVH25855.1"/>
    </source>
</evidence>
<dbReference type="OrthoDB" id="9788268at2"/>
<evidence type="ECO:0000313" key="2">
    <source>
        <dbReference type="Proteomes" id="UP000245627"/>
    </source>
</evidence>
<dbReference type="Gene3D" id="3.75.10.10">
    <property type="entry name" value="L-arginine/glycine Amidinotransferase, Chain A"/>
    <property type="match status" value="1"/>
</dbReference>
<dbReference type="GO" id="GO:0016740">
    <property type="term" value="F:transferase activity"/>
    <property type="evidence" value="ECO:0007669"/>
    <property type="project" value="UniProtKB-KW"/>
</dbReference>
<organism evidence="1 2">
    <name type="scientific">Sphingobacterium corticibacter</name>
    <dbReference type="NCBI Taxonomy" id="2171749"/>
    <lineage>
        <taxon>Bacteria</taxon>
        <taxon>Pseudomonadati</taxon>
        <taxon>Bacteroidota</taxon>
        <taxon>Sphingobacteriia</taxon>
        <taxon>Sphingobacteriales</taxon>
        <taxon>Sphingobacteriaceae</taxon>
        <taxon>Sphingobacterium</taxon>
    </lineage>
</organism>
<dbReference type="PANTHER" id="PTHR43224:SF1">
    <property type="entry name" value="AMIDINOTRANSFERASE"/>
    <property type="match status" value="1"/>
</dbReference>
<dbReference type="PANTHER" id="PTHR43224">
    <property type="entry name" value="AMIDINOTRANSFERASE"/>
    <property type="match status" value="1"/>
</dbReference>
<name>A0A2T8HKC9_9SPHI</name>
<dbReference type="SUPFAM" id="SSF55909">
    <property type="entry name" value="Pentein"/>
    <property type="match status" value="1"/>
</dbReference>
<dbReference type="RefSeq" id="WP_116775427.1">
    <property type="nucleotide sequence ID" value="NZ_QDKG01000002.1"/>
</dbReference>
<accession>A0A2T8HKC9</accession>
<dbReference type="InterPro" id="IPR014541">
    <property type="entry name" value="Amdntrnsf_FN0238"/>
</dbReference>
<sequence length="307" mass="34919">MKQTTDTILMVRPSQFRKNEDTAINNYFQTAEDTRDNTQELALTEFNAMAQLLQNSDVRVIIVEDSGQWDTPDSIFPNNVISFHGSKAVLYPMYAENRRLERNLNVLGALQKEGLPYDQIIDYSIYEDQHYYLEGTGVLVLDRINSVAYCSLSPRANPALVDRFCEDLHYKAVVFDALQEVDGDALPIYHTNVMMALGREFVVICLDSIRDSAQRKKVQQALEGSGREIIEISEEQMNHFCGNILELRTKTNVDPLIVMSEQAHKHFTDAQKEKLAAYGELLYTPLYTIEKYGGGSARCMIAEIFHA</sequence>
<comment type="caution">
    <text evidence="1">The sequence shown here is derived from an EMBL/GenBank/DDBJ whole genome shotgun (WGS) entry which is preliminary data.</text>
</comment>
<protein>
    <submittedName>
        <fullName evidence="1">Amidinotransferase</fullName>
    </submittedName>
</protein>
<dbReference type="Proteomes" id="UP000245627">
    <property type="component" value="Unassembled WGS sequence"/>
</dbReference>